<sequence length="128" mass="13380">MRINRTVAAAGVLALAGALLAAGPAQAASGTAPKGDGAKAICKRLPKTEERIDKALTRLHGDATVNGSVARLEQRVDNAKKAGHAEIEKYLNDRLTVRRGLVSTLDTRKADLKSVADWCAKNAPAAAK</sequence>
<proteinExistence type="predicted"/>
<protein>
    <recommendedName>
        <fullName evidence="4">Secreted protein</fullName>
    </recommendedName>
</protein>
<feature type="chain" id="PRO_5002217381" description="Secreted protein" evidence="1">
    <location>
        <begin position="28"/>
        <end position="128"/>
    </location>
</feature>
<dbReference type="AlphaFoldDB" id="A0A0D0N9W0"/>
<evidence type="ECO:0000313" key="3">
    <source>
        <dbReference type="Proteomes" id="UP000032066"/>
    </source>
</evidence>
<keyword evidence="1" id="KW-0732">Signal</keyword>
<name>A0A0D0N9W0_KITGR</name>
<reference evidence="2 3" key="1">
    <citation type="submission" date="2015-02" db="EMBL/GenBank/DDBJ databases">
        <title>Draft genome sequence of Kitasatospora griseola MF730-N6, a bafilomycin, terpentecin and satosporin producer.</title>
        <authorList>
            <person name="Arens J.C."/>
            <person name="Haltli B."/>
            <person name="Kerr R.G."/>
        </authorList>
    </citation>
    <scope>NUCLEOTIDE SEQUENCE [LARGE SCALE GENOMIC DNA]</scope>
    <source>
        <strain evidence="2 3">MF730-N6</strain>
    </source>
</reference>
<evidence type="ECO:0000313" key="2">
    <source>
        <dbReference type="EMBL" id="KIQ65025.1"/>
    </source>
</evidence>
<dbReference type="STRING" id="2064.TR51_13255"/>
<dbReference type="Proteomes" id="UP000032066">
    <property type="component" value="Unassembled WGS sequence"/>
</dbReference>
<gene>
    <name evidence="2" type="ORF">TR51_13255</name>
</gene>
<organism evidence="2 3">
    <name type="scientific">Kitasatospora griseola</name>
    <name type="common">Streptomyces griseolosporeus</name>
    <dbReference type="NCBI Taxonomy" id="2064"/>
    <lineage>
        <taxon>Bacteria</taxon>
        <taxon>Bacillati</taxon>
        <taxon>Actinomycetota</taxon>
        <taxon>Actinomycetes</taxon>
        <taxon>Kitasatosporales</taxon>
        <taxon>Streptomycetaceae</taxon>
        <taxon>Kitasatospora</taxon>
    </lineage>
</organism>
<comment type="caution">
    <text evidence="2">The sequence shown here is derived from an EMBL/GenBank/DDBJ whole genome shotgun (WGS) entry which is preliminary data.</text>
</comment>
<evidence type="ECO:0008006" key="4">
    <source>
        <dbReference type="Google" id="ProtNLM"/>
    </source>
</evidence>
<evidence type="ECO:0000256" key="1">
    <source>
        <dbReference type="SAM" id="SignalP"/>
    </source>
</evidence>
<feature type="signal peptide" evidence="1">
    <location>
        <begin position="1"/>
        <end position="27"/>
    </location>
</feature>
<dbReference type="RefSeq" id="WP_043911027.1">
    <property type="nucleotide sequence ID" value="NZ_JXZB01000002.1"/>
</dbReference>
<dbReference type="PATRIC" id="fig|2064.6.peg.2850"/>
<keyword evidence="3" id="KW-1185">Reference proteome</keyword>
<dbReference type="OrthoDB" id="3872804at2"/>
<accession>A0A0D0N9W0</accession>
<dbReference type="EMBL" id="JXZB01000002">
    <property type="protein sequence ID" value="KIQ65025.1"/>
    <property type="molecule type" value="Genomic_DNA"/>
</dbReference>